<evidence type="ECO:0000256" key="2">
    <source>
        <dbReference type="ARBA" id="ARBA00022617"/>
    </source>
</evidence>
<feature type="transmembrane region" description="Helical" evidence="8">
    <location>
        <begin position="29"/>
        <end position="52"/>
    </location>
</feature>
<proteinExistence type="predicted"/>
<feature type="transmembrane region" description="Helical" evidence="8">
    <location>
        <begin position="206"/>
        <end position="230"/>
    </location>
</feature>
<feature type="transmembrane region" description="Helical" evidence="8">
    <location>
        <begin position="157"/>
        <end position="185"/>
    </location>
</feature>
<keyword evidence="3 8" id="KW-0812">Transmembrane</keyword>
<dbReference type="Gene3D" id="1.20.1300.10">
    <property type="entry name" value="Fumarate reductase/succinate dehydrogenase, transmembrane subunit"/>
    <property type="match status" value="1"/>
</dbReference>
<dbReference type="CDD" id="cd03498">
    <property type="entry name" value="SQR_TypeB_2_TM"/>
    <property type="match status" value="1"/>
</dbReference>
<evidence type="ECO:0000313" key="10">
    <source>
        <dbReference type="Proteomes" id="UP001162891"/>
    </source>
</evidence>
<accession>A0ABN6N2E5</accession>
<feature type="transmembrane region" description="Helical" evidence="8">
    <location>
        <begin position="72"/>
        <end position="98"/>
    </location>
</feature>
<evidence type="ECO:0000256" key="8">
    <source>
        <dbReference type="SAM" id="Phobius"/>
    </source>
</evidence>
<keyword evidence="5 8" id="KW-1133">Transmembrane helix</keyword>
<dbReference type="InterPro" id="IPR000701">
    <property type="entry name" value="SuccDH_FuR_B_TM-su"/>
</dbReference>
<dbReference type="InterPro" id="IPR034804">
    <property type="entry name" value="SQR/QFR_C/D"/>
</dbReference>
<keyword evidence="7 8" id="KW-0472">Membrane</keyword>
<sequence>MAVEARAVVRPGRVSRAGALWRSVIGKKALMAVTGAILFLYVFFHLLGNLQIFTGPEQINRYAALLRVSPQLLWTARVILLVAVCVHAVAGAQLFLLAREARPVAYQDFRPIVSSTASRTMIWSGLLILAFVVYHVLDLTVGVVNPSFQEGDVYHNVLATFGRAVGVIAYVVAMVALGFHLWHGLWSMFQSLGFANRRAAPTIQRFAVTMAVILTLGFSAIPMAVLVGILRP</sequence>
<comment type="subcellular location">
    <subcellularLocation>
        <location evidence="1">Membrane</location>
    </subcellularLocation>
</comment>
<dbReference type="Pfam" id="PF01127">
    <property type="entry name" value="Sdh_cyt"/>
    <property type="match status" value="1"/>
</dbReference>
<protein>
    <submittedName>
        <fullName evidence="9">Succinate dehydrogenase</fullName>
    </submittedName>
</protein>
<evidence type="ECO:0000256" key="4">
    <source>
        <dbReference type="ARBA" id="ARBA00022723"/>
    </source>
</evidence>
<dbReference type="InterPro" id="IPR011138">
    <property type="entry name" value="Cytochrome_b-558"/>
</dbReference>
<reference evidence="10" key="1">
    <citation type="journal article" date="2022" name="Int. J. Syst. Evol. Microbiol.">
        <title>Anaeromyxobacter oryzae sp. nov., Anaeromyxobacter diazotrophicus sp. nov. and Anaeromyxobacter paludicola sp. nov., isolated from paddy soils.</title>
        <authorList>
            <person name="Itoh H."/>
            <person name="Xu Z."/>
            <person name="Mise K."/>
            <person name="Masuda Y."/>
            <person name="Ushijima N."/>
            <person name="Hayakawa C."/>
            <person name="Shiratori Y."/>
            <person name="Senoo K."/>
        </authorList>
    </citation>
    <scope>NUCLEOTIDE SEQUENCE [LARGE SCALE GENOMIC DNA]</scope>
    <source>
        <strain evidence="10">Red232</strain>
    </source>
</reference>
<gene>
    <name evidence="9" type="primary">sdhC</name>
    <name evidence="9" type="ORF">AMOR_50240</name>
</gene>
<feature type="transmembrane region" description="Helical" evidence="8">
    <location>
        <begin position="119"/>
        <end position="137"/>
    </location>
</feature>
<evidence type="ECO:0000256" key="3">
    <source>
        <dbReference type="ARBA" id="ARBA00022692"/>
    </source>
</evidence>
<dbReference type="SUPFAM" id="SSF81343">
    <property type="entry name" value="Fumarate reductase respiratory complex transmembrane subunits"/>
    <property type="match status" value="1"/>
</dbReference>
<keyword evidence="2" id="KW-0349">Heme</keyword>
<keyword evidence="10" id="KW-1185">Reference proteome</keyword>
<evidence type="ECO:0000256" key="7">
    <source>
        <dbReference type="ARBA" id="ARBA00023136"/>
    </source>
</evidence>
<evidence type="ECO:0000256" key="6">
    <source>
        <dbReference type="ARBA" id="ARBA00023004"/>
    </source>
</evidence>
<evidence type="ECO:0000256" key="5">
    <source>
        <dbReference type="ARBA" id="ARBA00022989"/>
    </source>
</evidence>
<dbReference type="Proteomes" id="UP001162891">
    <property type="component" value="Chromosome"/>
</dbReference>
<evidence type="ECO:0000256" key="1">
    <source>
        <dbReference type="ARBA" id="ARBA00004370"/>
    </source>
</evidence>
<name>A0ABN6N2E5_9BACT</name>
<dbReference type="NCBIfam" id="TIGR02046">
    <property type="entry name" value="sdhC_b558_fam"/>
    <property type="match status" value="1"/>
</dbReference>
<keyword evidence="6" id="KW-0408">Iron</keyword>
<organism evidence="9 10">
    <name type="scientific">Anaeromyxobacter oryzae</name>
    <dbReference type="NCBI Taxonomy" id="2918170"/>
    <lineage>
        <taxon>Bacteria</taxon>
        <taxon>Pseudomonadati</taxon>
        <taxon>Myxococcota</taxon>
        <taxon>Myxococcia</taxon>
        <taxon>Myxococcales</taxon>
        <taxon>Cystobacterineae</taxon>
        <taxon>Anaeromyxobacteraceae</taxon>
        <taxon>Anaeromyxobacter</taxon>
    </lineage>
</organism>
<evidence type="ECO:0000313" key="9">
    <source>
        <dbReference type="EMBL" id="BDG06028.1"/>
    </source>
</evidence>
<dbReference type="EMBL" id="AP025591">
    <property type="protein sequence ID" value="BDG06028.1"/>
    <property type="molecule type" value="Genomic_DNA"/>
</dbReference>
<keyword evidence="4" id="KW-0479">Metal-binding</keyword>